<gene>
    <name evidence="3" type="ORF">PGLA2088_LOCUS11309</name>
</gene>
<feature type="non-terminal residue" evidence="3">
    <location>
        <position position="171"/>
    </location>
</feature>
<evidence type="ECO:0000256" key="2">
    <source>
        <dbReference type="SAM" id="MobiDB-lite"/>
    </source>
</evidence>
<evidence type="ECO:0000313" key="3">
    <source>
        <dbReference type="EMBL" id="CAE8654942.1"/>
    </source>
</evidence>
<dbReference type="EMBL" id="CAJNNW010012996">
    <property type="protein sequence ID" value="CAE8654942.1"/>
    <property type="molecule type" value="Genomic_DNA"/>
</dbReference>
<evidence type="ECO:0000256" key="1">
    <source>
        <dbReference type="SAM" id="Coils"/>
    </source>
</evidence>
<dbReference type="Proteomes" id="UP000626109">
    <property type="component" value="Unassembled WGS sequence"/>
</dbReference>
<sequence length="171" mass="18800">SSDTPSTPPSMQGLSSTQGGWSLPTQSSSSSSSVPRHNTAEGLGLTEAAGDAGDVLNTSASLQMEEPCGLTPASLKHVRRQREALAEDKKRLEAELALLRSQMKEHVERVANIQVQLKESEERESDLRKEVGVIMEKEEAERNRADKLELLNVKLEETLALREAEIARLRK</sequence>
<organism evidence="3 4">
    <name type="scientific">Polarella glacialis</name>
    <name type="common">Dinoflagellate</name>
    <dbReference type="NCBI Taxonomy" id="89957"/>
    <lineage>
        <taxon>Eukaryota</taxon>
        <taxon>Sar</taxon>
        <taxon>Alveolata</taxon>
        <taxon>Dinophyceae</taxon>
        <taxon>Suessiales</taxon>
        <taxon>Suessiaceae</taxon>
        <taxon>Polarella</taxon>
    </lineage>
</organism>
<feature type="compositionally biased region" description="Polar residues" evidence="2">
    <location>
        <begin position="1"/>
        <end position="26"/>
    </location>
</feature>
<name>A0A813IQ19_POLGL</name>
<evidence type="ECO:0000313" key="4">
    <source>
        <dbReference type="Proteomes" id="UP000626109"/>
    </source>
</evidence>
<protein>
    <submittedName>
        <fullName evidence="3">Uncharacterized protein</fullName>
    </submittedName>
</protein>
<keyword evidence="1" id="KW-0175">Coiled coil</keyword>
<comment type="caution">
    <text evidence="3">The sequence shown here is derived from an EMBL/GenBank/DDBJ whole genome shotgun (WGS) entry which is preliminary data.</text>
</comment>
<dbReference type="AlphaFoldDB" id="A0A813IQ19"/>
<feature type="non-terminal residue" evidence="3">
    <location>
        <position position="1"/>
    </location>
</feature>
<feature type="coiled-coil region" evidence="1">
    <location>
        <begin position="75"/>
        <end position="165"/>
    </location>
</feature>
<accession>A0A813IQ19</accession>
<reference evidence="3" key="1">
    <citation type="submission" date="2021-02" db="EMBL/GenBank/DDBJ databases">
        <authorList>
            <person name="Dougan E. K."/>
            <person name="Rhodes N."/>
            <person name="Thang M."/>
            <person name="Chan C."/>
        </authorList>
    </citation>
    <scope>NUCLEOTIDE SEQUENCE</scope>
</reference>
<feature type="region of interest" description="Disordered" evidence="2">
    <location>
        <begin position="1"/>
        <end position="68"/>
    </location>
</feature>
<proteinExistence type="predicted"/>